<dbReference type="EMBL" id="JAHLPM010000011">
    <property type="protein sequence ID" value="MBU5438995.1"/>
    <property type="molecule type" value="Genomic_DNA"/>
</dbReference>
<evidence type="ECO:0000313" key="5">
    <source>
        <dbReference type="EMBL" id="MBU5438995.1"/>
    </source>
</evidence>
<comment type="similarity">
    <text evidence="3">Belongs to the PNP/MTAP phosphorylase family. MTAP subfamily.</text>
</comment>
<comment type="miscellaneous">
    <text evidence="3">Although this enzyme belongs to the family of MTA phosphorylases based on sequence homology, it lacks several conserved amino acids in the substrate binding pocket that confer specificity towards MTA.</text>
</comment>
<dbReference type="InterPro" id="IPR010044">
    <property type="entry name" value="MTAP"/>
</dbReference>
<feature type="binding site" evidence="3">
    <location>
        <position position="9"/>
    </location>
    <ligand>
        <name>phosphate</name>
        <dbReference type="ChEBI" id="CHEBI:43474"/>
    </ligand>
</feature>
<keyword evidence="1 3" id="KW-0328">Glycosyltransferase</keyword>
<dbReference type="Pfam" id="PF01048">
    <property type="entry name" value="PNP_UDP_1"/>
    <property type="match status" value="1"/>
</dbReference>
<proteinExistence type="inferred from homology"/>
<name>A0ABS6E7U2_9FIRM</name>
<gene>
    <name evidence="5" type="ORF">KQI42_13285</name>
</gene>
<dbReference type="PANTHER" id="PTHR42679:SF2">
    <property type="entry name" value="S-METHYL-5'-THIOADENOSINE PHOSPHORYLASE"/>
    <property type="match status" value="1"/>
</dbReference>
<comment type="catalytic activity">
    <reaction evidence="3">
        <text>a purine D-ribonucleoside + phosphate = a purine nucleobase + alpha-D-ribose 1-phosphate</text>
        <dbReference type="Rhea" id="RHEA:19805"/>
        <dbReference type="ChEBI" id="CHEBI:26386"/>
        <dbReference type="ChEBI" id="CHEBI:43474"/>
        <dbReference type="ChEBI" id="CHEBI:57720"/>
        <dbReference type="ChEBI" id="CHEBI:142355"/>
        <dbReference type="EC" id="2.4.2.1"/>
    </reaction>
</comment>
<keyword evidence="2 3" id="KW-0808">Transferase</keyword>
<dbReference type="RefSeq" id="WP_216520574.1">
    <property type="nucleotide sequence ID" value="NZ_JAHLPM010000011.1"/>
</dbReference>
<evidence type="ECO:0000256" key="1">
    <source>
        <dbReference type="ARBA" id="ARBA00022676"/>
    </source>
</evidence>
<feature type="domain" description="Nucleoside phosphorylase" evidence="4">
    <location>
        <begin position="36"/>
        <end position="235"/>
    </location>
</feature>
<keyword evidence="6" id="KW-1185">Reference proteome</keyword>
<feature type="binding site" evidence="3">
    <location>
        <position position="179"/>
    </location>
    <ligand>
        <name>substrate</name>
    </ligand>
</feature>
<evidence type="ECO:0000256" key="3">
    <source>
        <dbReference type="HAMAP-Rule" id="MF_01963"/>
    </source>
</evidence>
<comment type="caution">
    <text evidence="3">Lacks conserved residue(s) required for the propagation of feature annotation.</text>
</comment>
<dbReference type="GO" id="GO:0016757">
    <property type="term" value="F:glycosyltransferase activity"/>
    <property type="evidence" value="ECO:0007669"/>
    <property type="project" value="UniProtKB-KW"/>
</dbReference>
<feature type="site" description="Important for substrate specificity" evidence="3">
    <location>
        <position position="215"/>
    </location>
</feature>
<comment type="function">
    <text evidence="3">Purine nucleoside phosphorylase involved in purine salvage.</text>
</comment>
<feature type="binding site" evidence="3">
    <location>
        <begin position="47"/>
        <end position="48"/>
    </location>
    <ligand>
        <name>phosphate</name>
        <dbReference type="ChEBI" id="CHEBI:43474"/>
    </ligand>
</feature>
<dbReference type="InterPro" id="IPR000845">
    <property type="entry name" value="Nucleoside_phosphorylase_d"/>
</dbReference>
<dbReference type="Proteomes" id="UP000749471">
    <property type="component" value="Unassembled WGS sequence"/>
</dbReference>
<comment type="subunit">
    <text evidence="3">Homohexamer. Dimer of a homotrimer.</text>
</comment>
<dbReference type="NCBIfam" id="NF006599">
    <property type="entry name" value="PRK09136.1"/>
    <property type="match status" value="1"/>
</dbReference>
<evidence type="ECO:0000256" key="2">
    <source>
        <dbReference type="ARBA" id="ARBA00022679"/>
    </source>
</evidence>
<dbReference type="CDD" id="cd09010">
    <property type="entry name" value="MTAP_SsMTAPII_like_MTIP"/>
    <property type="match status" value="1"/>
</dbReference>
<comment type="pathway">
    <text evidence="3">Purine metabolism; purine nucleoside salvage.</text>
</comment>
<reference evidence="5 6" key="1">
    <citation type="submission" date="2021-06" db="EMBL/GenBank/DDBJ databases">
        <authorList>
            <person name="Sun Q."/>
            <person name="Li D."/>
        </authorList>
    </citation>
    <scope>NUCLEOTIDE SEQUENCE [LARGE SCALE GENOMIC DNA]</scope>
    <source>
        <strain evidence="5 6">MSJ-40</strain>
    </source>
</reference>
<evidence type="ECO:0000259" key="4">
    <source>
        <dbReference type="Pfam" id="PF01048"/>
    </source>
</evidence>
<accession>A0ABS6E7U2</accession>
<organism evidence="5 6">
    <name type="scientific">Tissierella simiarum</name>
    <dbReference type="NCBI Taxonomy" id="2841534"/>
    <lineage>
        <taxon>Bacteria</taxon>
        <taxon>Bacillati</taxon>
        <taxon>Bacillota</taxon>
        <taxon>Tissierellia</taxon>
        <taxon>Tissierellales</taxon>
        <taxon>Tissierellaceae</taxon>
        <taxon>Tissierella</taxon>
    </lineage>
</organism>
<sequence length="255" mass="28611">MQKAIIGGTGMYDIGEDSYTSKIATKYGEVEVDIISIQGEKIAFLPRHGREHSVPPHLINYRANMMALKDIGVKYIYSTVAVGSMNENFVPGDVVIIKDFIDFTKNRPVTFYEGGEEGVIHVDMTEPYCRNLNNLFIEESKDSIFIKGDGVYVCTEGPRFETSSEIKMYRKIGGDVVGMTNVPEVILAKELGMCYSAIGIVTNWCTGIETSKFTIHDITGSVEKNKKEITQIFIKVFMKELDQNKCRCKDSLIKL</sequence>
<feature type="site" description="Important for substrate specificity" evidence="3">
    <location>
        <position position="161"/>
    </location>
</feature>
<dbReference type="PANTHER" id="PTHR42679">
    <property type="entry name" value="S-METHYL-5'-THIOADENOSINE PHOSPHORYLASE"/>
    <property type="match status" value="1"/>
</dbReference>
<dbReference type="HAMAP" id="MF_01963">
    <property type="entry name" value="MTAP"/>
    <property type="match status" value="1"/>
</dbReference>
<comment type="caution">
    <text evidence="5">The sequence shown here is derived from an EMBL/GenBank/DDBJ whole genome shotgun (WGS) entry which is preliminary data.</text>
</comment>
<keyword evidence="3" id="KW-0660">Purine salvage</keyword>
<feature type="binding site" evidence="3">
    <location>
        <position position="180"/>
    </location>
    <ligand>
        <name>phosphate</name>
        <dbReference type="ChEBI" id="CHEBI:43474"/>
    </ligand>
</feature>
<evidence type="ECO:0000313" key="6">
    <source>
        <dbReference type="Proteomes" id="UP000749471"/>
    </source>
</evidence>
<protein>
    <recommendedName>
        <fullName evidence="3">Purine nucleoside phosphorylase</fullName>
        <shortName evidence="3">PNP</shortName>
        <ecNumber evidence="3">2.4.2.1</ecNumber>
    </recommendedName>
</protein>
<dbReference type="EC" id="2.4.2.1" evidence="3"/>